<keyword evidence="2" id="KW-0472">Membrane</keyword>
<feature type="compositionally biased region" description="Basic and acidic residues" evidence="1">
    <location>
        <begin position="16"/>
        <end position="32"/>
    </location>
</feature>
<organism evidence="3">
    <name type="scientific">freshwater metagenome</name>
    <dbReference type="NCBI Taxonomy" id="449393"/>
    <lineage>
        <taxon>unclassified sequences</taxon>
        <taxon>metagenomes</taxon>
        <taxon>ecological metagenomes</taxon>
    </lineage>
</organism>
<reference evidence="3" key="1">
    <citation type="submission" date="2020-05" db="EMBL/GenBank/DDBJ databases">
        <authorList>
            <person name="Chiriac C."/>
            <person name="Salcher M."/>
            <person name="Ghai R."/>
            <person name="Kavagutti S V."/>
        </authorList>
    </citation>
    <scope>NUCLEOTIDE SEQUENCE</scope>
</reference>
<dbReference type="Pfam" id="PF14030">
    <property type="entry name" value="DUF4245"/>
    <property type="match status" value="1"/>
</dbReference>
<evidence type="ECO:0000313" key="3">
    <source>
        <dbReference type="EMBL" id="CAB4572034.1"/>
    </source>
</evidence>
<gene>
    <name evidence="3" type="ORF">UFOPK1684_00795</name>
</gene>
<accession>A0A6J6E9Q5</accession>
<name>A0A6J6E9Q5_9ZZZZ</name>
<keyword evidence="2" id="KW-1133">Transmembrane helix</keyword>
<dbReference type="InterPro" id="IPR025339">
    <property type="entry name" value="DUF4245"/>
</dbReference>
<feature type="region of interest" description="Disordered" evidence="1">
    <location>
        <begin position="1"/>
        <end position="32"/>
    </location>
</feature>
<feature type="transmembrane region" description="Helical" evidence="2">
    <location>
        <begin position="41"/>
        <end position="60"/>
    </location>
</feature>
<evidence type="ECO:0000256" key="1">
    <source>
        <dbReference type="SAM" id="MobiDB-lite"/>
    </source>
</evidence>
<dbReference type="AlphaFoldDB" id="A0A6J6E9Q5"/>
<protein>
    <submittedName>
        <fullName evidence="3">Unannotated protein</fullName>
    </submittedName>
</protein>
<keyword evidence="2" id="KW-0812">Transmembrane</keyword>
<dbReference type="EMBL" id="CAEZTM010000031">
    <property type="protein sequence ID" value="CAB4572034.1"/>
    <property type="molecule type" value="Genomic_DNA"/>
</dbReference>
<sequence>MAGKAPREVAGLGRPETPREKSERVSAARSERKARQNTRNLVWSLLASLGVVALLIILVVRPDTNLVDEVDWVAVAGEAKDQLPGEPIVPMLSDLWSANRAEVSAEPGSTATWSIGLLGPERSYVFVDQGFDADALWLAERTVRSESTGSVTYGYGRPNELVWVEYDRREEDPTGNKAYVVVLEGEAYTLVVGGTDERGVREVANDITYQLTQERPQ</sequence>
<proteinExistence type="predicted"/>
<evidence type="ECO:0000256" key="2">
    <source>
        <dbReference type="SAM" id="Phobius"/>
    </source>
</evidence>